<feature type="binding site" evidence="13">
    <location>
        <position position="327"/>
    </location>
    <ligand>
        <name>UDP-N-acetyl-alpha-D-glucosamine</name>
        <dbReference type="ChEBI" id="CHEBI:57705"/>
    </ligand>
</feature>
<dbReference type="GO" id="GO:0019277">
    <property type="term" value="P:UDP-N-acetylgalactosamine biosynthetic process"/>
    <property type="evidence" value="ECO:0007669"/>
    <property type="project" value="InterPro"/>
</dbReference>
<evidence type="ECO:0000259" key="14">
    <source>
        <dbReference type="Pfam" id="PF00275"/>
    </source>
</evidence>
<dbReference type="InterPro" id="IPR001986">
    <property type="entry name" value="Enolpyruvate_Tfrase_dom"/>
</dbReference>
<comment type="caution">
    <text evidence="15">The sequence shown here is derived from an EMBL/GenBank/DDBJ whole genome shotgun (WGS) entry which is preliminary data.</text>
</comment>
<keyword evidence="7 13" id="KW-0573">Peptidoglycan synthesis</keyword>
<keyword evidence="8 13" id="KW-0131">Cell cycle</keyword>
<dbReference type="Gene3D" id="3.65.10.10">
    <property type="entry name" value="Enolpyruvate transferase domain"/>
    <property type="match status" value="2"/>
</dbReference>
<accession>A0A261V0N0</accession>
<evidence type="ECO:0000256" key="8">
    <source>
        <dbReference type="ARBA" id="ARBA00023306"/>
    </source>
</evidence>
<keyword evidence="5 13" id="KW-0808">Transferase</keyword>
<dbReference type="NCBIfam" id="TIGR01072">
    <property type="entry name" value="murA"/>
    <property type="match status" value="1"/>
</dbReference>
<comment type="caution">
    <text evidence="13">Lacks conserved residue(s) required for the propagation of feature annotation.</text>
</comment>
<evidence type="ECO:0000256" key="9">
    <source>
        <dbReference type="ARBA" id="ARBA00023316"/>
    </source>
</evidence>
<feature type="modified residue" description="2-(S-cysteinyl)pyruvic acid O-phosphothioketal" evidence="13">
    <location>
        <position position="117"/>
    </location>
</feature>
<feature type="binding site" evidence="13">
    <location>
        <position position="93"/>
    </location>
    <ligand>
        <name>UDP-N-acetyl-alpha-D-glucosamine</name>
        <dbReference type="ChEBI" id="CHEBI:57705"/>
    </ligand>
</feature>
<keyword evidence="9 13" id="KW-0961">Cell wall biogenesis/degradation</keyword>
<feature type="binding site" evidence="13">
    <location>
        <begin position="22"/>
        <end position="23"/>
    </location>
    <ligand>
        <name>phosphoenolpyruvate</name>
        <dbReference type="ChEBI" id="CHEBI:58702"/>
    </ligand>
</feature>
<evidence type="ECO:0000313" key="15">
    <source>
        <dbReference type="EMBL" id="OZI67706.1"/>
    </source>
</evidence>
<dbReference type="AlphaFoldDB" id="A0A261V0N0"/>
<evidence type="ECO:0000256" key="7">
    <source>
        <dbReference type="ARBA" id="ARBA00022984"/>
    </source>
</evidence>
<evidence type="ECO:0000256" key="1">
    <source>
        <dbReference type="ARBA" id="ARBA00004496"/>
    </source>
</evidence>
<feature type="binding site" evidence="13">
    <location>
        <begin position="122"/>
        <end position="126"/>
    </location>
    <ligand>
        <name>UDP-N-acetyl-alpha-D-glucosamine</name>
        <dbReference type="ChEBI" id="CHEBI:57705"/>
    </ligand>
</feature>
<feature type="active site" description="Proton donor" evidence="13">
    <location>
        <position position="117"/>
    </location>
</feature>
<feature type="binding site" evidence="13">
    <location>
        <position position="305"/>
    </location>
    <ligand>
        <name>UDP-N-acetyl-alpha-D-glucosamine</name>
        <dbReference type="ChEBI" id="CHEBI:57705"/>
    </ligand>
</feature>
<dbReference type="UniPathway" id="UPA00219"/>
<dbReference type="RefSeq" id="WP_094824095.1">
    <property type="nucleotide sequence ID" value="NZ_NEVO01000019.1"/>
</dbReference>
<evidence type="ECO:0000256" key="11">
    <source>
        <dbReference type="ARBA" id="ARBA00038367"/>
    </source>
</evidence>
<dbReference type="SUPFAM" id="SSF55205">
    <property type="entry name" value="EPT/RTPC-like"/>
    <property type="match status" value="1"/>
</dbReference>
<keyword evidence="6 13" id="KW-0133">Cell shape</keyword>
<comment type="subcellular location">
    <subcellularLocation>
        <location evidence="1 13">Cytoplasm</location>
    </subcellularLocation>
</comment>
<organism evidence="15 16">
    <name type="scientific">Bordetella genomosp. 4</name>
    <dbReference type="NCBI Taxonomy" id="463044"/>
    <lineage>
        <taxon>Bacteria</taxon>
        <taxon>Pseudomonadati</taxon>
        <taxon>Pseudomonadota</taxon>
        <taxon>Betaproteobacteria</taxon>
        <taxon>Burkholderiales</taxon>
        <taxon>Alcaligenaceae</taxon>
        <taxon>Bordetella</taxon>
    </lineage>
</organism>
<sequence>MDKLRITGGTPLRGEVTVSGAKNAALPILCAGLLTADTVSLANVPALNDTSTMLRLLARMGVKAERGADGIVTLQADQVDNLEAPYDLVKTMRASILVLGPLLARFGEARVSLPGGCSIGQRPVDQHIKGLAALGADIRIEHGFVIAKAPRLKGASILTDMVTVTGTENLLMAAVLAEGQTVLENAAREPEVVDLAELLIKMGARIQGHGTDRIVIDGVDSLHGAEHRVSPDRIEAGTFLCAVGAAGGDIVLRNVAPEMMGATLDKLTEAGLTLETGPDWIRGAMHGRPRAVGFRTHEYPGFATDMQAQLMALDTIAQGTSVIVETIFENRYMHVQELRRMGADIDIDGHTAVVRGVERLSGATVMATDLRASASLVIAGLAAEGQTTVDRIYHLDRGYDRMEVKLRALGADIQRLSGKEAL</sequence>
<dbReference type="GO" id="GO:0008360">
    <property type="term" value="P:regulation of cell shape"/>
    <property type="evidence" value="ECO:0007669"/>
    <property type="project" value="UniProtKB-KW"/>
</dbReference>
<keyword evidence="10 13" id="KW-0670">Pyruvate</keyword>
<dbReference type="InterPro" id="IPR050068">
    <property type="entry name" value="MurA_subfamily"/>
</dbReference>
<dbReference type="NCBIfam" id="NF006873">
    <property type="entry name" value="PRK09369.1"/>
    <property type="match status" value="1"/>
</dbReference>
<evidence type="ECO:0000256" key="13">
    <source>
        <dbReference type="HAMAP-Rule" id="MF_00111"/>
    </source>
</evidence>
<dbReference type="GO" id="GO:0071555">
    <property type="term" value="P:cell wall organization"/>
    <property type="evidence" value="ECO:0007669"/>
    <property type="project" value="UniProtKB-KW"/>
</dbReference>
<name>A0A261V0N0_9BORD</name>
<keyword evidence="4 13" id="KW-0132">Cell division</keyword>
<evidence type="ECO:0000313" key="16">
    <source>
        <dbReference type="Proteomes" id="UP000216885"/>
    </source>
</evidence>
<dbReference type="CDD" id="cd01555">
    <property type="entry name" value="UdpNAET"/>
    <property type="match status" value="1"/>
</dbReference>
<keyword evidence="3 13" id="KW-0963">Cytoplasm</keyword>
<evidence type="ECO:0000256" key="6">
    <source>
        <dbReference type="ARBA" id="ARBA00022960"/>
    </source>
</evidence>
<comment type="function">
    <text evidence="13">Cell wall formation. Adds enolpyruvyl to UDP-N-acetylglucosamine.</text>
</comment>
<keyword evidence="16" id="KW-1185">Reference proteome</keyword>
<feature type="domain" description="Enolpyruvate transferase" evidence="14">
    <location>
        <begin position="7"/>
        <end position="405"/>
    </location>
</feature>
<evidence type="ECO:0000256" key="5">
    <source>
        <dbReference type="ARBA" id="ARBA00022679"/>
    </source>
</evidence>
<dbReference type="EC" id="2.5.1.7" evidence="13"/>
<dbReference type="PANTHER" id="PTHR43783">
    <property type="entry name" value="UDP-N-ACETYLGLUCOSAMINE 1-CARBOXYVINYLTRANSFERASE"/>
    <property type="match status" value="1"/>
</dbReference>
<dbReference type="OrthoDB" id="9803760at2"/>
<gene>
    <name evidence="13" type="primary">murA</name>
    <name evidence="15" type="ORF">CAL20_01295</name>
</gene>
<dbReference type="HAMAP" id="MF_00111">
    <property type="entry name" value="MurA"/>
    <property type="match status" value="1"/>
</dbReference>
<comment type="similarity">
    <text evidence="11 13">Belongs to the EPSP synthase family. MurA subfamily.</text>
</comment>
<protein>
    <recommendedName>
        <fullName evidence="13">UDP-N-acetylglucosamine 1-carboxyvinyltransferase</fullName>
        <ecNumber evidence="13">2.5.1.7</ecNumber>
    </recommendedName>
    <alternativeName>
        <fullName evidence="13">Enoylpyruvate transferase</fullName>
    </alternativeName>
    <alternativeName>
        <fullName evidence="13">UDP-N-acetylglucosamine enolpyruvyl transferase</fullName>
        <shortName evidence="13">EPT</shortName>
    </alternativeName>
</protein>
<evidence type="ECO:0000256" key="10">
    <source>
        <dbReference type="ARBA" id="ARBA00023317"/>
    </source>
</evidence>
<reference evidence="15 16" key="1">
    <citation type="submission" date="2017-05" db="EMBL/GenBank/DDBJ databases">
        <title>Complete and WGS of Bordetella genogroups.</title>
        <authorList>
            <person name="Spilker T."/>
            <person name="LiPuma J."/>
        </authorList>
    </citation>
    <scope>NUCLEOTIDE SEQUENCE [LARGE SCALE GENOMIC DNA]</scope>
    <source>
        <strain evidence="15 16">AU9919</strain>
    </source>
</reference>
<dbReference type="GO" id="GO:0005737">
    <property type="term" value="C:cytoplasm"/>
    <property type="evidence" value="ECO:0007669"/>
    <property type="project" value="UniProtKB-SubCell"/>
</dbReference>
<dbReference type="Proteomes" id="UP000216885">
    <property type="component" value="Unassembled WGS sequence"/>
</dbReference>
<evidence type="ECO:0000256" key="12">
    <source>
        <dbReference type="ARBA" id="ARBA00047527"/>
    </source>
</evidence>
<dbReference type="GO" id="GO:0009252">
    <property type="term" value="P:peptidoglycan biosynthetic process"/>
    <property type="evidence" value="ECO:0007669"/>
    <property type="project" value="UniProtKB-UniRule"/>
</dbReference>
<dbReference type="InterPro" id="IPR013792">
    <property type="entry name" value="RNA3'P_cycl/enolpyr_Trfase_a/b"/>
</dbReference>
<evidence type="ECO:0000256" key="4">
    <source>
        <dbReference type="ARBA" id="ARBA00022618"/>
    </source>
</evidence>
<dbReference type="PANTHER" id="PTHR43783:SF1">
    <property type="entry name" value="UDP-N-ACETYLGLUCOSAMINE 1-CARBOXYVINYLTRANSFERASE"/>
    <property type="match status" value="1"/>
</dbReference>
<dbReference type="GO" id="GO:0008760">
    <property type="term" value="F:UDP-N-acetylglucosamine 1-carboxyvinyltransferase activity"/>
    <property type="evidence" value="ECO:0007669"/>
    <property type="project" value="UniProtKB-UniRule"/>
</dbReference>
<dbReference type="EMBL" id="NEVQ01000001">
    <property type="protein sequence ID" value="OZI67706.1"/>
    <property type="molecule type" value="Genomic_DNA"/>
</dbReference>
<comment type="pathway">
    <text evidence="2 13">Cell wall biogenesis; peptidoglycan biosynthesis.</text>
</comment>
<dbReference type="InterPro" id="IPR036968">
    <property type="entry name" value="Enolpyruvate_Tfrase_sf"/>
</dbReference>
<proteinExistence type="inferred from homology"/>
<comment type="catalytic activity">
    <reaction evidence="12 13">
        <text>phosphoenolpyruvate + UDP-N-acetyl-alpha-D-glucosamine = UDP-N-acetyl-3-O-(1-carboxyvinyl)-alpha-D-glucosamine + phosphate</text>
        <dbReference type="Rhea" id="RHEA:18681"/>
        <dbReference type="ChEBI" id="CHEBI:43474"/>
        <dbReference type="ChEBI" id="CHEBI:57705"/>
        <dbReference type="ChEBI" id="CHEBI:58702"/>
        <dbReference type="ChEBI" id="CHEBI:68483"/>
        <dbReference type="EC" id="2.5.1.7"/>
    </reaction>
</comment>
<evidence type="ECO:0000256" key="2">
    <source>
        <dbReference type="ARBA" id="ARBA00004752"/>
    </source>
</evidence>
<dbReference type="InterPro" id="IPR005750">
    <property type="entry name" value="UDP_GlcNAc_COvinyl_MurA"/>
</dbReference>
<dbReference type="FunFam" id="3.65.10.10:FF:000001">
    <property type="entry name" value="UDP-N-acetylglucosamine 1-carboxyvinyltransferase"/>
    <property type="match status" value="1"/>
</dbReference>
<dbReference type="Pfam" id="PF00275">
    <property type="entry name" value="EPSP_synthase"/>
    <property type="match status" value="1"/>
</dbReference>
<dbReference type="GO" id="GO:0051301">
    <property type="term" value="P:cell division"/>
    <property type="evidence" value="ECO:0007669"/>
    <property type="project" value="UniProtKB-KW"/>
</dbReference>
<evidence type="ECO:0000256" key="3">
    <source>
        <dbReference type="ARBA" id="ARBA00022490"/>
    </source>
</evidence>